<proteinExistence type="inferred from homology"/>
<dbReference type="KEGG" id="aha:AHA_1994"/>
<dbReference type="PANTHER" id="PTHR24321:SF11">
    <property type="entry name" value="BLR0893 PROTEIN"/>
    <property type="match status" value="1"/>
</dbReference>
<name>A0KJS4_AERHH</name>
<dbReference type="InterPro" id="IPR002347">
    <property type="entry name" value="SDR_fam"/>
</dbReference>
<dbReference type="Proteomes" id="UP000000756">
    <property type="component" value="Chromosome"/>
</dbReference>
<dbReference type="CDD" id="cd05233">
    <property type="entry name" value="SDR_c"/>
    <property type="match status" value="1"/>
</dbReference>
<evidence type="ECO:0000313" key="3">
    <source>
        <dbReference type="EMBL" id="ABK39022.1"/>
    </source>
</evidence>
<dbReference type="AlphaFoldDB" id="A0KJS4"/>
<dbReference type="PANTHER" id="PTHR24321">
    <property type="entry name" value="DEHYDROGENASES, SHORT CHAIN"/>
    <property type="match status" value="1"/>
</dbReference>
<protein>
    <submittedName>
        <fullName evidence="3">Glucose 1-dehydrogenase</fullName>
        <ecNumber evidence="3">1.1.1.47</ecNumber>
    </submittedName>
</protein>
<keyword evidence="4" id="KW-1185">Reference proteome</keyword>
<gene>
    <name evidence="3" type="ordered locus">AHA_1994</name>
</gene>
<dbReference type="PRINTS" id="PR00081">
    <property type="entry name" value="GDHRDH"/>
</dbReference>
<organism evidence="3 4">
    <name type="scientific">Aeromonas hydrophila subsp. hydrophila (strain ATCC 7966 / DSM 30187 / BCRC 13018 / CCUG 14551 / JCM 1027 / KCTC 2358 / NCIMB 9240 / NCTC 8049)</name>
    <dbReference type="NCBI Taxonomy" id="380703"/>
    <lineage>
        <taxon>Bacteria</taxon>
        <taxon>Pseudomonadati</taxon>
        <taxon>Pseudomonadota</taxon>
        <taxon>Gammaproteobacteria</taxon>
        <taxon>Aeromonadales</taxon>
        <taxon>Aeromonadaceae</taxon>
        <taxon>Aeromonas</taxon>
    </lineage>
</organism>
<comment type="similarity">
    <text evidence="1">Belongs to the short-chain dehydrogenases/reductases (SDR) family.</text>
</comment>
<dbReference type="InterPro" id="IPR036291">
    <property type="entry name" value="NAD(P)-bd_dom_sf"/>
</dbReference>
<dbReference type="GO" id="GO:0047936">
    <property type="term" value="F:glucose 1-dehydrogenase [NAD(P)+] activity"/>
    <property type="evidence" value="ECO:0007669"/>
    <property type="project" value="UniProtKB-EC"/>
</dbReference>
<dbReference type="Gene3D" id="3.40.50.720">
    <property type="entry name" value="NAD(P)-binding Rossmann-like Domain"/>
    <property type="match status" value="1"/>
</dbReference>
<dbReference type="EC" id="1.1.1.47" evidence="3"/>
<accession>A0KJS4</accession>
<reference evidence="3 4" key="1">
    <citation type="journal article" date="2006" name="J. Bacteriol.">
        <title>Genome sequence of Aeromonas hydrophila ATCC 7966T: jack of all trades.</title>
        <authorList>
            <person name="Seshadri R."/>
            <person name="Joseph S.W."/>
            <person name="Chopra A.K."/>
            <person name="Sha J."/>
            <person name="Shaw J."/>
            <person name="Graf J."/>
            <person name="Haft D."/>
            <person name="Wu M."/>
            <person name="Ren Q."/>
            <person name="Rosovitz M.J."/>
            <person name="Madupu R."/>
            <person name="Tallon L."/>
            <person name="Kim M."/>
            <person name="Jin S."/>
            <person name="Vuong H."/>
            <person name="Stine O.C."/>
            <person name="Ali A."/>
            <person name="Horneman A.J."/>
            <person name="Heidelberg J.F."/>
        </authorList>
    </citation>
    <scope>NUCLEOTIDE SEQUENCE [LARGE SCALE GENOMIC DNA]</scope>
    <source>
        <strain evidence="4">ATCC 7966 / DSM 30187 / BCRC 13018 / CCUG 14551 / JCM 1027 / KCTC 2358 / NCIMB 9240 / NCTC 8049</strain>
    </source>
</reference>
<dbReference type="PRINTS" id="PR00080">
    <property type="entry name" value="SDRFAMILY"/>
</dbReference>
<sequence length="303" mass="31293">MGAKRARSGSCQRGPVAIVEPNQSGVEPIEGRIHYQPCAPAQHTCEGTAMSLLSNKVAIITGASSGIGRASAILFAREGASIVVGARRQPELDLLVEEIRHEGGQAVSLAGDVKNETYARALVDLALTRFGGLDIAFNNAGITGTPGSVPALELAQWQETLDTNLTSAFVGAKYQIPAMQARGGGSLIFTSTFVGHTLGLPGMAAYAASKAGLIGLTQVLAAEYGAQGVRVNALLPGGTDTPMGRAFTDTPESLAFVQNMHALKRLAQPEEIARSALYLASDASSFTTGIALLADGGVSICRT</sequence>
<dbReference type="NCBIfam" id="NF005559">
    <property type="entry name" value="PRK07231.1"/>
    <property type="match status" value="1"/>
</dbReference>
<evidence type="ECO:0000313" key="4">
    <source>
        <dbReference type="Proteomes" id="UP000000756"/>
    </source>
</evidence>
<dbReference type="OrthoDB" id="9803333at2"/>
<dbReference type="EnsemblBacteria" id="ABK39022">
    <property type="protein sequence ID" value="ABK39022"/>
    <property type="gene ID" value="AHA_1994"/>
</dbReference>
<dbReference type="Pfam" id="PF13561">
    <property type="entry name" value="adh_short_C2"/>
    <property type="match status" value="1"/>
</dbReference>
<evidence type="ECO:0000256" key="1">
    <source>
        <dbReference type="ARBA" id="ARBA00006484"/>
    </source>
</evidence>
<dbReference type="STRING" id="380703.AHA_1994"/>
<dbReference type="NCBIfam" id="NF005681">
    <property type="entry name" value="PRK07478.1"/>
    <property type="match status" value="1"/>
</dbReference>
<keyword evidence="2 3" id="KW-0560">Oxidoreductase</keyword>
<evidence type="ECO:0000256" key="2">
    <source>
        <dbReference type="ARBA" id="ARBA00023002"/>
    </source>
</evidence>
<dbReference type="FunFam" id="3.40.50.720:FF:000084">
    <property type="entry name" value="Short-chain dehydrogenase reductase"/>
    <property type="match status" value="1"/>
</dbReference>
<dbReference type="HOGENOM" id="CLU_010194_1_0_6"/>
<dbReference type="PATRIC" id="fig|380703.7.peg.2014"/>
<dbReference type="SUPFAM" id="SSF51735">
    <property type="entry name" value="NAD(P)-binding Rossmann-fold domains"/>
    <property type="match status" value="1"/>
</dbReference>
<dbReference type="eggNOG" id="COG1028">
    <property type="taxonomic scope" value="Bacteria"/>
</dbReference>
<dbReference type="EMBL" id="CP000462">
    <property type="protein sequence ID" value="ABK39022.1"/>
    <property type="molecule type" value="Genomic_DNA"/>
</dbReference>